<name>A0AAN8W1G0_9MAGN</name>
<dbReference type="PANTHER" id="PTHR11709:SF522">
    <property type="entry name" value="LACCASE-4"/>
    <property type="match status" value="1"/>
</dbReference>
<gene>
    <name evidence="3" type="ORF">RJ641_024732</name>
</gene>
<dbReference type="InterPro" id="IPR008972">
    <property type="entry name" value="Cupredoxin"/>
</dbReference>
<dbReference type="PANTHER" id="PTHR11709">
    <property type="entry name" value="MULTI-COPPER OXIDASE"/>
    <property type="match status" value="1"/>
</dbReference>
<dbReference type="Gene3D" id="2.60.40.420">
    <property type="entry name" value="Cupredoxins - blue copper proteins"/>
    <property type="match status" value="1"/>
</dbReference>
<dbReference type="EMBL" id="JBAMMX010000003">
    <property type="protein sequence ID" value="KAK6943630.1"/>
    <property type="molecule type" value="Genomic_DNA"/>
</dbReference>
<comment type="caution">
    <text evidence="3">The sequence shown here is derived from an EMBL/GenBank/DDBJ whole genome shotgun (WGS) entry which is preliminary data.</text>
</comment>
<evidence type="ECO:0000313" key="4">
    <source>
        <dbReference type="Proteomes" id="UP001370490"/>
    </source>
</evidence>
<feature type="domain" description="Plastocyanin-like" evidence="2">
    <location>
        <begin position="42"/>
        <end position="91"/>
    </location>
</feature>
<proteinExistence type="inferred from homology"/>
<evidence type="ECO:0000256" key="1">
    <source>
        <dbReference type="ARBA" id="ARBA00010609"/>
    </source>
</evidence>
<dbReference type="AlphaFoldDB" id="A0AAN8W1G0"/>
<reference evidence="3 4" key="1">
    <citation type="submission" date="2023-12" db="EMBL/GenBank/DDBJ databases">
        <title>A high-quality genome assembly for Dillenia turbinata (Dilleniales).</title>
        <authorList>
            <person name="Chanderbali A."/>
        </authorList>
    </citation>
    <scope>NUCLEOTIDE SEQUENCE [LARGE SCALE GENOMIC DNA]</scope>
    <source>
        <strain evidence="3">LSX21</strain>
        <tissue evidence="3">Leaf</tissue>
    </source>
</reference>
<dbReference type="GO" id="GO:0005507">
    <property type="term" value="F:copper ion binding"/>
    <property type="evidence" value="ECO:0007669"/>
    <property type="project" value="InterPro"/>
</dbReference>
<organism evidence="3 4">
    <name type="scientific">Dillenia turbinata</name>
    <dbReference type="NCBI Taxonomy" id="194707"/>
    <lineage>
        <taxon>Eukaryota</taxon>
        <taxon>Viridiplantae</taxon>
        <taxon>Streptophyta</taxon>
        <taxon>Embryophyta</taxon>
        <taxon>Tracheophyta</taxon>
        <taxon>Spermatophyta</taxon>
        <taxon>Magnoliopsida</taxon>
        <taxon>eudicotyledons</taxon>
        <taxon>Gunneridae</taxon>
        <taxon>Pentapetalae</taxon>
        <taxon>Dilleniales</taxon>
        <taxon>Dilleniaceae</taxon>
        <taxon>Dillenia</taxon>
    </lineage>
</organism>
<dbReference type="InterPro" id="IPR011706">
    <property type="entry name" value="Cu-oxidase_C"/>
</dbReference>
<dbReference type="Proteomes" id="UP001370490">
    <property type="component" value="Unassembled WGS sequence"/>
</dbReference>
<dbReference type="GO" id="GO:0016491">
    <property type="term" value="F:oxidoreductase activity"/>
    <property type="evidence" value="ECO:0007669"/>
    <property type="project" value="InterPro"/>
</dbReference>
<dbReference type="InterPro" id="IPR045087">
    <property type="entry name" value="Cu-oxidase_fam"/>
</dbReference>
<accession>A0AAN8W1G0</accession>
<evidence type="ECO:0000313" key="3">
    <source>
        <dbReference type="EMBL" id="KAK6943630.1"/>
    </source>
</evidence>
<protein>
    <submittedName>
        <fullName evidence="3">Multicopper oxidase, C-terminal</fullName>
    </submittedName>
</protein>
<dbReference type="Pfam" id="PF07731">
    <property type="entry name" value="Cu-oxidase_2"/>
    <property type="match status" value="1"/>
</dbReference>
<keyword evidence="4" id="KW-1185">Reference proteome</keyword>
<evidence type="ECO:0000259" key="2">
    <source>
        <dbReference type="Pfam" id="PF07731"/>
    </source>
</evidence>
<comment type="similarity">
    <text evidence="1">Belongs to the multicopper oxidase family.</text>
</comment>
<sequence>MTCLGPNGTKSAASVNNISFVLPSTALLQARNFGQSNGETSILGAESHPLHLHGFNFFMDGEGLGNYDPSKDPAKFSLIDPIERSILGVPSVIGALFAL</sequence>
<dbReference type="SUPFAM" id="SSF49503">
    <property type="entry name" value="Cupredoxins"/>
    <property type="match status" value="1"/>
</dbReference>